<dbReference type="EMBL" id="VSSQ01116838">
    <property type="protein sequence ID" value="MPN51586.1"/>
    <property type="molecule type" value="Genomic_DNA"/>
</dbReference>
<reference evidence="2" key="1">
    <citation type="submission" date="2019-08" db="EMBL/GenBank/DDBJ databases">
        <authorList>
            <person name="Kucharzyk K."/>
            <person name="Murdoch R.W."/>
            <person name="Higgins S."/>
            <person name="Loffler F."/>
        </authorList>
    </citation>
    <scope>NUCLEOTIDE SEQUENCE</scope>
</reference>
<organism evidence="2">
    <name type="scientific">bioreactor metagenome</name>
    <dbReference type="NCBI Taxonomy" id="1076179"/>
    <lineage>
        <taxon>unclassified sequences</taxon>
        <taxon>metagenomes</taxon>
        <taxon>ecological metagenomes</taxon>
    </lineage>
</organism>
<proteinExistence type="predicted"/>
<comment type="caution">
    <text evidence="2">The sequence shown here is derived from an EMBL/GenBank/DDBJ whole genome shotgun (WGS) entry which is preliminary data.</text>
</comment>
<sequence length="41" mass="4319">MEEAGVGLGLPLLVIVIGKLAAANFIRLIDGKSNKKVEVQN</sequence>
<evidence type="ECO:0000256" key="1">
    <source>
        <dbReference type="SAM" id="Phobius"/>
    </source>
</evidence>
<keyword evidence="1" id="KW-0812">Transmembrane</keyword>
<name>A0A645IKN5_9ZZZZ</name>
<gene>
    <name evidence="2" type="ORF">SDC9_199234</name>
</gene>
<feature type="transmembrane region" description="Helical" evidence="1">
    <location>
        <begin position="6"/>
        <end position="26"/>
    </location>
</feature>
<keyword evidence="1" id="KW-1133">Transmembrane helix</keyword>
<evidence type="ECO:0000313" key="2">
    <source>
        <dbReference type="EMBL" id="MPN51586.1"/>
    </source>
</evidence>
<accession>A0A645IKN5</accession>
<keyword evidence="1" id="KW-0472">Membrane</keyword>
<protein>
    <submittedName>
        <fullName evidence="2">Uncharacterized protein</fullName>
    </submittedName>
</protein>
<dbReference type="AlphaFoldDB" id="A0A645IKN5"/>